<dbReference type="Pfam" id="PF00342">
    <property type="entry name" value="PGI"/>
    <property type="match status" value="1"/>
</dbReference>
<dbReference type="RefSeq" id="WP_129620123.1">
    <property type="nucleotide sequence ID" value="NZ_LR214950.1"/>
</dbReference>
<protein>
    <recommendedName>
        <fullName evidence="8">Glucose-6-phosphate isomerase</fullName>
        <shortName evidence="8">GPI</shortName>
        <ecNumber evidence="8">5.3.1.9</ecNumber>
    </recommendedName>
    <alternativeName>
        <fullName evidence="8">Phosphoglucose isomerase</fullName>
        <shortName evidence="8">PGI</shortName>
    </alternativeName>
    <alternativeName>
        <fullName evidence="8">Phosphohexose isomerase</fullName>
        <shortName evidence="8">PHI</shortName>
    </alternativeName>
</protein>
<sequence length="433" mass="48438">MALKYLELNTKPALKNGLSDVAYLQDKVTKIHNDVLSKNVAEKDWLGWYDLPNSYDKAELEAMKAKANQWEEQGVEVVVVIGIGGSYLGAKTGYDYIYGPYSLKKPRMELVFAGNSISSEELVAKLNYVKDKKFAINVISKSGTTLEPSIAFREFRNLLEKNEKGDANDLIAATTDKSKGVLFELATKKGYTKFVVPDDVGGRFSVLTAVGLFPFICAGINVDKVLEGARITNEELSSPLLNNNPAYEYAAVRNHLYDKEGFKIEMLVSYESKLQYFAEWWKQLFAESEGKDGKGIWPTSAIFSTDLHSLGQMVQDGSKILFETVLTLKNPTVNIEFQADEFDYDKLGYLDGNNLHTVNNVAFEATMKAHTEVGKVPNIHILFDSFNEETLGALFIFFERALTMSAYLLGVNPFNQPGVEVYKKNMFSLLGKK</sequence>
<dbReference type="PRINTS" id="PR00662">
    <property type="entry name" value="G6PISOMERASE"/>
</dbReference>
<comment type="pathway">
    <text evidence="8">Carbohydrate biosynthesis; gluconeogenesis.</text>
</comment>
<dbReference type="GO" id="GO:0051156">
    <property type="term" value="P:glucose 6-phosphate metabolic process"/>
    <property type="evidence" value="ECO:0007669"/>
    <property type="project" value="TreeGrafter"/>
</dbReference>
<comment type="similarity">
    <text evidence="2 8 9">Belongs to the GPI family.</text>
</comment>
<evidence type="ECO:0000256" key="8">
    <source>
        <dbReference type="HAMAP-Rule" id="MF_00473"/>
    </source>
</evidence>
<comment type="pathway">
    <text evidence="1 8 9">Carbohydrate degradation; glycolysis; D-glyceraldehyde 3-phosphate and glycerone phosphate from D-glucose: step 2/4.</text>
</comment>
<dbReference type="CDD" id="cd05016">
    <property type="entry name" value="SIS_PGI_2"/>
    <property type="match status" value="1"/>
</dbReference>
<dbReference type="GO" id="GO:0006096">
    <property type="term" value="P:glycolytic process"/>
    <property type="evidence" value="ECO:0007669"/>
    <property type="project" value="UniProtKB-UniRule"/>
</dbReference>
<gene>
    <name evidence="8 10" type="primary">pgi</name>
    <name evidence="10" type="ORF">NCTC10183_00207</name>
</gene>
<dbReference type="AlphaFoldDB" id="A0A449A2I0"/>
<keyword evidence="5 8" id="KW-0324">Glycolysis</keyword>
<dbReference type="PANTHER" id="PTHR11469:SF1">
    <property type="entry name" value="GLUCOSE-6-PHOSPHATE ISOMERASE"/>
    <property type="match status" value="1"/>
</dbReference>
<keyword evidence="3 8" id="KW-0312">Gluconeogenesis</keyword>
<dbReference type="PROSITE" id="PS51463">
    <property type="entry name" value="P_GLUCOSE_ISOMERASE_3"/>
    <property type="match status" value="1"/>
</dbReference>
<dbReference type="GO" id="GO:0006094">
    <property type="term" value="P:gluconeogenesis"/>
    <property type="evidence" value="ECO:0007669"/>
    <property type="project" value="UniProtKB-UniRule"/>
</dbReference>
<dbReference type="CDD" id="cd05015">
    <property type="entry name" value="SIS_PGI_1"/>
    <property type="match status" value="1"/>
</dbReference>
<comment type="function">
    <text evidence="8">Catalyzes the reversible isomerization of glucose-6-phosphate to fructose-6-phosphate.</text>
</comment>
<dbReference type="EC" id="5.3.1.9" evidence="8"/>
<dbReference type="NCBIfam" id="NF010697">
    <property type="entry name" value="PRK14097.1"/>
    <property type="match status" value="1"/>
</dbReference>
<dbReference type="SUPFAM" id="SSF53697">
    <property type="entry name" value="SIS domain"/>
    <property type="match status" value="1"/>
</dbReference>
<comment type="subcellular location">
    <subcellularLocation>
        <location evidence="8">Cytoplasm</location>
    </subcellularLocation>
</comment>
<evidence type="ECO:0000256" key="1">
    <source>
        <dbReference type="ARBA" id="ARBA00004926"/>
    </source>
</evidence>
<dbReference type="FunFam" id="3.40.50.10490:FF:000016">
    <property type="entry name" value="Glucose-6-phosphate isomerase"/>
    <property type="match status" value="1"/>
</dbReference>
<dbReference type="EMBL" id="LR214950">
    <property type="protein sequence ID" value="VEU58456.1"/>
    <property type="molecule type" value="Genomic_DNA"/>
</dbReference>
<dbReference type="PROSITE" id="PS00765">
    <property type="entry name" value="P_GLUCOSE_ISOMERASE_1"/>
    <property type="match status" value="1"/>
</dbReference>
<evidence type="ECO:0000256" key="5">
    <source>
        <dbReference type="ARBA" id="ARBA00023152"/>
    </source>
</evidence>
<dbReference type="GO" id="GO:0005829">
    <property type="term" value="C:cytosol"/>
    <property type="evidence" value="ECO:0007669"/>
    <property type="project" value="TreeGrafter"/>
</dbReference>
<dbReference type="PANTHER" id="PTHR11469">
    <property type="entry name" value="GLUCOSE-6-PHOSPHATE ISOMERASE"/>
    <property type="match status" value="1"/>
</dbReference>
<name>A0A449A2I0_9BACT</name>
<keyword evidence="6 8" id="KW-0413">Isomerase</keyword>
<dbReference type="Proteomes" id="UP000290568">
    <property type="component" value="Chromosome"/>
</dbReference>
<feature type="active site" evidence="8">
    <location>
        <position position="423"/>
    </location>
</feature>
<keyword evidence="4 8" id="KW-0963">Cytoplasm</keyword>
<evidence type="ECO:0000256" key="2">
    <source>
        <dbReference type="ARBA" id="ARBA00006604"/>
    </source>
</evidence>
<comment type="caution">
    <text evidence="8">Lacks conserved residue(s) required for the propagation of feature annotation.</text>
</comment>
<reference evidence="10 11" key="1">
    <citation type="submission" date="2019-01" db="EMBL/GenBank/DDBJ databases">
        <authorList>
            <consortium name="Pathogen Informatics"/>
        </authorList>
    </citation>
    <scope>NUCLEOTIDE SEQUENCE [LARGE SCALE GENOMIC DNA]</scope>
    <source>
        <strain evidence="10 11">NCTC10183</strain>
    </source>
</reference>
<organism evidence="10 11">
    <name type="scientific">Mycoplasmopsis gallinacea</name>
    <dbReference type="NCBI Taxonomy" id="29556"/>
    <lineage>
        <taxon>Bacteria</taxon>
        <taxon>Bacillati</taxon>
        <taxon>Mycoplasmatota</taxon>
        <taxon>Mycoplasmoidales</taxon>
        <taxon>Metamycoplasmataceae</taxon>
        <taxon>Mycoplasmopsis</taxon>
    </lineage>
</organism>
<keyword evidence="11" id="KW-1185">Reference proteome</keyword>
<dbReference type="PROSITE" id="PS00174">
    <property type="entry name" value="P_GLUCOSE_ISOMERASE_2"/>
    <property type="match status" value="1"/>
</dbReference>
<dbReference type="Gene3D" id="3.40.50.10490">
    <property type="entry name" value="Glucose-6-phosphate isomerase like protein, domain 1"/>
    <property type="match status" value="2"/>
</dbReference>
<dbReference type="OrthoDB" id="140919at2"/>
<accession>A0A449A2I0</accession>
<evidence type="ECO:0000256" key="6">
    <source>
        <dbReference type="ARBA" id="ARBA00023235"/>
    </source>
</evidence>
<dbReference type="InterPro" id="IPR035476">
    <property type="entry name" value="SIS_PGI_1"/>
</dbReference>
<evidence type="ECO:0000313" key="10">
    <source>
        <dbReference type="EMBL" id="VEU58456.1"/>
    </source>
</evidence>
<dbReference type="InterPro" id="IPR046348">
    <property type="entry name" value="SIS_dom_sf"/>
</dbReference>
<proteinExistence type="inferred from homology"/>
<evidence type="ECO:0000256" key="3">
    <source>
        <dbReference type="ARBA" id="ARBA00022432"/>
    </source>
</evidence>
<dbReference type="HAMAP" id="MF_00473">
    <property type="entry name" value="G6P_isomerase"/>
    <property type="match status" value="1"/>
</dbReference>
<dbReference type="GO" id="GO:0004347">
    <property type="term" value="F:glucose-6-phosphate isomerase activity"/>
    <property type="evidence" value="ECO:0007669"/>
    <property type="project" value="UniProtKB-UniRule"/>
</dbReference>
<dbReference type="InterPro" id="IPR001672">
    <property type="entry name" value="G6P_Isomerase"/>
</dbReference>
<dbReference type="InterPro" id="IPR018189">
    <property type="entry name" value="Phosphoglucose_isomerase_CS"/>
</dbReference>
<evidence type="ECO:0000256" key="4">
    <source>
        <dbReference type="ARBA" id="ARBA00022490"/>
    </source>
</evidence>
<dbReference type="GO" id="GO:0048029">
    <property type="term" value="F:monosaccharide binding"/>
    <property type="evidence" value="ECO:0007669"/>
    <property type="project" value="TreeGrafter"/>
</dbReference>
<evidence type="ECO:0000256" key="9">
    <source>
        <dbReference type="RuleBase" id="RU000612"/>
    </source>
</evidence>
<evidence type="ECO:0000256" key="7">
    <source>
        <dbReference type="ARBA" id="ARBA00029321"/>
    </source>
</evidence>
<evidence type="ECO:0000313" key="11">
    <source>
        <dbReference type="Proteomes" id="UP000290568"/>
    </source>
</evidence>
<comment type="catalytic activity">
    <reaction evidence="7 8 9">
        <text>alpha-D-glucose 6-phosphate = beta-D-fructose 6-phosphate</text>
        <dbReference type="Rhea" id="RHEA:11816"/>
        <dbReference type="ChEBI" id="CHEBI:57634"/>
        <dbReference type="ChEBI" id="CHEBI:58225"/>
        <dbReference type="EC" id="5.3.1.9"/>
    </reaction>
</comment>
<dbReference type="UniPathway" id="UPA00138"/>
<dbReference type="InterPro" id="IPR035482">
    <property type="entry name" value="SIS_PGI_2"/>
</dbReference>
<feature type="active site" description="Proton donor" evidence="8">
    <location>
        <position position="287"/>
    </location>
</feature>
<dbReference type="UniPathway" id="UPA00109">
    <property type="reaction ID" value="UER00181"/>
</dbReference>
<dbReference type="GO" id="GO:0097367">
    <property type="term" value="F:carbohydrate derivative binding"/>
    <property type="evidence" value="ECO:0007669"/>
    <property type="project" value="InterPro"/>
</dbReference>